<dbReference type="EMBL" id="JACHBR010000003">
    <property type="protein sequence ID" value="MBB5631378.1"/>
    <property type="molecule type" value="Genomic_DNA"/>
</dbReference>
<proteinExistence type="predicted"/>
<evidence type="ECO:0000313" key="2">
    <source>
        <dbReference type="EMBL" id="MBB5631378.1"/>
    </source>
</evidence>
<feature type="region of interest" description="Disordered" evidence="1">
    <location>
        <begin position="1"/>
        <end position="24"/>
    </location>
</feature>
<sequence>MTTPATAPTPGPTGATPRRAGGRTEAISGTEAAIGSLSGAGARSVSGVVAEGMPEAVTAIGTAIGTARRRPQVRGWAA</sequence>
<protein>
    <submittedName>
        <fullName evidence="2">Uncharacterized protein</fullName>
    </submittedName>
</protein>
<evidence type="ECO:0000256" key="1">
    <source>
        <dbReference type="SAM" id="MobiDB-lite"/>
    </source>
</evidence>
<keyword evidence="3" id="KW-1185">Reference proteome</keyword>
<dbReference type="Proteomes" id="UP000588112">
    <property type="component" value="Unassembled WGS sequence"/>
</dbReference>
<reference evidence="2 3" key="1">
    <citation type="submission" date="2020-08" db="EMBL/GenBank/DDBJ databases">
        <title>Sequencing the genomes of 1000 actinobacteria strains.</title>
        <authorList>
            <person name="Klenk H.-P."/>
        </authorList>
    </citation>
    <scope>NUCLEOTIDE SEQUENCE [LARGE SCALE GENOMIC DNA]</scope>
    <source>
        <strain evidence="2 3">DSM 45790</strain>
    </source>
</reference>
<accession>A0A7W8ZCX3</accession>
<feature type="compositionally biased region" description="Low complexity" evidence="1">
    <location>
        <begin position="1"/>
        <end position="19"/>
    </location>
</feature>
<name>A0A7W8ZCX3_9ACTN</name>
<evidence type="ECO:0000313" key="3">
    <source>
        <dbReference type="Proteomes" id="UP000588112"/>
    </source>
</evidence>
<dbReference type="RefSeq" id="WP_184617875.1">
    <property type="nucleotide sequence ID" value="NZ_BOOS01000006.1"/>
</dbReference>
<organism evidence="2 3">
    <name type="scientific">Sphaerisporangium krabiense</name>
    <dbReference type="NCBI Taxonomy" id="763782"/>
    <lineage>
        <taxon>Bacteria</taxon>
        <taxon>Bacillati</taxon>
        <taxon>Actinomycetota</taxon>
        <taxon>Actinomycetes</taxon>
        <taxon>Streptosporangiales</taxon>
        <taxon>Streptosporangiaceae</taxon>
        <taxon>Sphaerisporangium</taxon>
    </lineage>
</organism>
<dbReference type="AlphaFoldDB" id="A0A7W8ZCX3"/>
<comment type="caution">
    <text evidence="2">The sequence shown here is derived from an EMBL/GenBank/DDBJ whole genome shotgun (WGS) entry which is preliminary data.</text>
</comment>
<gene>
    <name evidence="2" type="ORF">BJ981_007164</name>
</gene>